<dbReference type="Gene3D" id="3.30.565.10">
    <property type="entry name" value="Histidine kinase-like ATPase, C-terminal domain"/>
    <property type="match status" value="1"/>
</dbReference>
<reference evidence="4 5" key="1">
    <citation type="submission" date="2020-08" db="EMBL/GenBank/DDBJ databases">
        <title>A novel species.</title>
        <authorList>
            <person name="Gao J."/>
        </authorList>
    </citation>
    <scope>NUCLEOTIDE SEQUENCE [LARGE SCALE GENOMIC DNA]</scope>
    <source>
        <strain evidence="4 5">CRPJ-33</strain>
    </source>
</reference>
<evidence type="ECO:0000259" key="3">
    <source>
        <dbReference type="Pfam" id="PF13581"/>
    </source>
</evidence>
<keyword evidence="1" id="KW-0808">Transferase</keyword>
<dbReference type="GO" id="GO:0005524">
    <property type="term" value="F:ATP binding"/>
    <property type="evidence" value="ECO:0007669"/>
    <property type="project" value="UniProtKB-KW"/>
</dbReference>
<dbReference type="Pfam" id="PF13581">
    <property type="entry name" value="HATPase_c_2"/>
    <property type="match status" value="1"/>
</dbReference>
<feature type="domain" description="Histidine kinase/HSP90-like ATPase" evidence="3">
    <location>
        <begin position="22"/>
        <end position="125"/>
    </location>
</feature>
<protein>
    <submittedName>
        <fullName evidence="4">ATP-binding protein</fullName>
    </submittedName>
</protein>
<name>A0A7H0HP23_9ACTN</name>
<accession>A0A7H0HP23</accession>
<evidence type="ECO:0000256" key="1">
    <source>
        <dbReference type="ARBA" id="ARBA00022527"/>
    </source>
</evidence>
<dbReference type="KEGG" id="sgj:IAG43_04645"/>
<gene>
    <name evidence="4" type="ORF">IAG43_04645</name>
</gene>
<dbReference type="InterPro" id="IPR003594">
    <property type="entry name" value="HATPase_dom"/>
</dbReference>
<feature type="region of interest" description="Disordered" evidence="2">
    <location>
        <begin position="1"/>
        <end position="25"/>
    </location>
</feature>
<keyword evidence="1" id="KW-0418">Kinase</keyword>
<evidence type="ECO:0000313" key="4">
    <source>
        <dbReference type="EMBL" id="QNP62289.1"/>
    </source>
</evidence>
<proteinExistence type="predicted"/>
<keyword evidence="5" id="KW-1185">Reference proteome</keyword>
<dbReference type="EMBL" id="CP060825">
    <property type="protein sequence ID" value="QNP62289.1"/>
    <property type="molecule type" value="Genomic_DNA"/>
</dbReference>
<dbReference type="Proteomes" id="UP000516230">
    <property type="component" value="Chromosome"/>
</dbReference>
<dbReference type="SUPFAM" id="SSF55874">
    <property type="entry name" value="ATPase domain of HSP90 chaperone/DNA topoisomerase II/histidine kinase"/>
    <property type="match status" value="1"/>
</dbReference>
<keyword evidence="4" id="KW-0067">ATP-binding</keyword>
<dbReference type="GO" id="GO:0004674">
    <property type="term" value="F:protein serine/threonine kinase activity"/>
    <property type="evidence" value="ECO:0007669"/>
    <property type="project" value="UniProtKB-KW"/>
</dbReference>
<organism evidence="4 5">
    <name type="scientific">Streptomyces genisteinicus</name>
    <dbReference type="NCBI Taxonomy" id="2768068"/>
    <lineage>
        <taxon>Bacteria</taxon>
        <taxon>Bacillati</taxon>
        <taxon>Actinomycetota</taxon>
        <taxon>Actinomycetes</taxon>
        <taxon>Kitasatosporales</taxon>
        <taxon>Streptomycetaceae</taxon>
        <taxon>Streptomyces</taxon>
    </lineage>
</organism>
<dbReference type="InterPro" id="IPR050267">
    <property type="entry name" value="Anti-sigma-factor_SerPK"/>
</dbReference>
<dbReference type="CDD" id="cd16936">
    <property type="entry name" value="HATPase_RsbW-like"/>
    <property type="match status" value="1"/>
</dbReference>
<dbReference type="PANTHER" id="PTHR35526:SF3">
    <property type="entry name" value="ANTI-SIGMA-F FACTOR RSBW"/>
    <property type="match status" value="1"/>
</dbReference>
<sequence length="133" mass="14191">MNAQPQHMVLQESPPEESGGAGARSATAEFLSQHCPWADLDAVLLVVSELVSNAARHTAGWWRLRLTAGSDSLVVEIDDSSPQLPVAREPDLAGGGGFGWHMVQRLAGHVEVSLQPYGKRVQAAWLRSAPAAC</sequence>
<evidence type="ECO:0000256" key="2">
    <source>
        <dbReference type="SAM" id="MobiDB-lite"/>
    </source>
</evidence>
<dbReference type="InterPro" id="IPR036890">
    <property type="entry name" value="HATPase_C_sf"/>
</dbReference>
<evidence type="ECO:0000313" key="5">
    <source>
        <dbReference type="Proteomes" id="UP000516230"/>
    </source>
</evidence>
<dbReference type="AlphaFoldDB" id="A0A7H0HP23"/>
<dbReference type="PANTHER" id="PTHR35526">
    <property type="entry name" value="ANTI-SIGMA-F FACTOR RSBW-RELATED"/>
    <property type="match status" value="1"/>
</dbReference>
<keyword evidence="1" id="KW-0723">Serine/threonine-protein kinase</keyword>
<dbReference type="RefSeq" id="WP_187739485.1">
    <property type="nucleotide sequence ID" value="NZ_CP060825.1"/>
</dbReference>
<keyword evidence="4" id="KW-0547">Nucleotide-binding</keyword>